<evidence type="ECO:0000313" key="2">
    <source>
        <dbReference type="EMBL" id="GAX82547.1"/>
    </source>
</evidence>
<keyword evidence="3" id="KW-1185">Reference proteome</keyword>
<evidence type="ECO:0000313" key="3">
    <source>
        <dbReference type="Proteomes" id="UP000232323"/>
    </source>
</evidence>
<dbReference type="AlphaFoldDB" id="A0A250XHJ2"/>
<dbReference type="EMBL" id="BEGY01000082">
    <property type="protein sequence ID" value="GAX82547.1"/>
    <property type="molecule type" value="Genomic_DNA"/>
</dbReference>
<dbReference type="OrthoDB" id="545290at2759"/>
<gene>
    <name evidence="2" type="ORF">CEUSTIGMA_g9973.t1</name>
</gene>
<protein>
    <submittedName>
        <fullName evidence="2">Uncharacterized protein</fullName>
    </submittedName>
</protein>
<accession>A0A250XHJ2</accession>
<comment type="caution">
    <text evidence="2">The sequence shown here is derived from an EMBL/GenBank/DDBJ whole genome shotgun (WGS) entry which is preliminary data.</text>
</comment>
<evidence type="ECO:0000256" key="1">
    <source>
        <dbReference type="SAM" id="MobiDB-lite"/>
    </source>
</evidence>
<dbReference type="Proteomes" id="UP000232323">
    <property type="component" value="Unassembled WGS sequence"/>
</dbReference>
<feature type="region of interest" description="Disordered" evidence="1">
    <location>
        <begin position="1"/>
        <end position="54"/>
    </location>
</feature>
<name>A0A250XHJ2_9CHLO</name>
<proteinExistence type="predicted"/>
<organism evidence="2 3">
    <name type="scientific">Chlamydomonas eustigma</name>
    <dbReference type="NCBI Taxonomy" id="1157962"/>
    <lineage>
        <taxon>Eukaryota</taxon>
        <taxon>Viridiplantae</taxon>
        <taxon>Chlorophyta</taxon>
        <taxon>core chlorophytes</taxon>
        <taxon>Chlorophyceae</taxon>
        <taxon>CS clade</taxon>
        <taxon>Chlamydomonadales</taxon>
        <taxon>Chlamydomonadaceae</taxon>
        <taxon>Chlamydomonas</taxon>
    </lineage>
</organism>
<feature type="region of interest" description="Disordered" evidence="1">
    <location>
        <begin position="146"/>
        <end position="167"/>
    </location>
</feature>
<dbReference type="Gene3D" id="1.10.287.1490">
    <property type="match status" value="1"/>
</dbReference>
<feature type="region of interest" description="Disordered" evidence="1">
    <location>
        <begin position="89"/>
        <end position="112"/>
    </location>
</feature>
<reference evidence="2 3" key="1">
    <citation type="submission" date="2017-08" db="EMBL/GenBank/DDBJ databases">
        <title>Acidophilic green algal genome provides insights into adaptation to an acidic environment.</title>
        <authorList>
            <person name="Hirooka S."/>
            <person name="Hirose Y."/>
            <person name="Kanesaki Y."/>
            <person name="Higuchi S."/>
            <person name="Fujiwara T."/>
            <person name="Onuma R."/>
            <person name="Era A."/>
            <person name="Ohbayashi R."/>
            <person name="Uzuka A."/>
            <person name="Nozaki H."/>
            <person name="Yoshikawa H."/>
            <person name="Miyagishima S.Y."/>
        </authorList>
    </citation>
    <scope>NUCLEOTIDE SEQUENCE [LARGE SCALE GENOMIC DNA]</scope>
    <source>
        <strain evidence="2 3">NIES-2499</strain>
    </source>
</reference>
<sequence>MAKNKKKTSPSTTVNSEEAEKVAPSNDAPDVGDSVRIPQKDDEQSLTSGNMHNIDVTDLQRQLEAAKQEIAEMKAVVAQKDAEIEELKMKGCNSSEPTPSPAPSDNIDKLKERLQNLKREQAEADAAREQAWRQLKSVVAEISRLGAPETKVPSAATTPTGTIQAVS</sequence>
<feature type="compositionally biased region" description="Polar residues" evidence="1">
    <location>
        <begin position="155"/>
        <end position="167"/>
    </location>
</feature>